<dbReference type="Proteomes" id="UP000185557">
    <property type="component" value="Unassembled WGS sequence"/>
</dbReference>
<proteinExistence type="predicted"/>
<gene>
    <name evidence="1" type="ORF">NIES30_10965</name>
</gene>
<sequence length="428" mass="47351">MSTERFYADLPAIDNLLSAIDANNLLAVPNDWYIVIADVRGSTEAIEAGRYKEVNLLGAASIAAVLNAVKPLEIPYVFGGDGASLLVPSTVLGKVKSPLLALQQLAQREFNLELRVGIVPVTTANQAGFEVKLAKLKIAEQYHQAVFVGGGLNYATELVKSSDTADRYQIRDVKISQANLAGLECRWQDIASRHGETVTLLVLATAHSPAANNALYQDVLEKIQEIYGTEDDFHPVGLQNLNLSLKTEKLLPQAKLHAQPSRWLSRWRYIWNLKVNNILGSLYMRLNLKVGGISWGAYKQVVQAASDYKKFDDMLRMIISGDANQREKLTDYLERRSHEGNLVYGMHVSDRALMTCLVFERSGHEVHFVDGADGGYTLAAKPLKEKLKRKAANWQAYARLVGVREKLSNQVDNSNLGSQEKGEAACID</sequence>
<evidence type="ECO:0008006" key="3">
    <source>
        <dbReference type="Google" id="ProtNLM"/>
    </source>
</evidence>
<comment type="caution">
    <text evidence="1">The sequence shown here is derived from an EMBL/GenBank/DDBJ whole genome shotgun (WGS) entry which is preliminary data.</text>
</comment>
<dbReference type="RefSeq" id="WP_073608474.1">
    <property type="nucleotide sequence ID" value="NZ_MRCG01000007.1"/>
</dbReference>
<keyword evidence="2" id="KW-1185">Reference proteome</keyword>
<evidence type="ECO:0000313" key="1">
    <source>
        <dbReference type="EMBL" id="OKH48021.1"/>
    </source>
</evidence>
<name>A0A1U7J5E7_9CYAN</name>
<dbReference type="EMBL" id="MRCG01000007">
    <property type="protein sequence ID" value="OKH48021.1"/>
    <property type="molecule type" value="Genomic_DNA"/>
</dbReference>
<evidence type="ECO:0000313" key="2">
    <source>
        <dbReference type="Proteomes" id="UP000185557"/>
    </source>
</evidence>
<dbReference type="InterPro" id="IPR021445">
    <property type="entry name" value="DUF3095"/>
</dbReference>
<dbReference type="OrthoDB" id="5342145at2"/>
<organism evidence="1 2">
    <name type="scientific">Phormidium tenue NIES-30</name>
    <dbReference type="NCBI Taxonomy" id="549789"/>
    <lineage>
        <taxon>Bacteria</taxon>
        <taxon>Bacillati</taxon>
        <taxon>Cyanobacteriota</taxon>
        <taxon>Cyanophyceae</taxon>
        <taxon>Oscillatoriophycideae</taxon>
        <taxon>Oscillatoriales</taxon>
        <taxon>Oscillatoriaceae</taxon>
        <taxon>Phormidium</taxon>
    </lineage>
</organism>
<protein>
    <recommendedName>
        <fullName evidence="3">DUF3095 domain-containing protein</fullName>
    </recommendedName>
</protein>
<dbReference type="AlphaFoldDB" id="A0A1U7J5E7"/>
<accession>A0A1U7J5E7</accession>
<reference evidence="1 2" key="1">
    <citation type="submission" date="2016-11" db="EMBL/GenBank/DDBJ databases">
        <title>Draft Genome Sequences of Nine Cyanobacterial Strains from Diverse Habitats.</title>
        <authorList>
            <person name="Zhu T."/>
            <person name="Hou S."/>
            <person name="Lu X."/>
            <person name="Hess W.R."/>
        </authorList>
    </citation>
    <scope>NUCLEOTIDE SEQUENCE [LARGE SCALE GENOMIC DNA]</scope>
    <source>
        <strain evidence="1 2">NIES-30</strain>
    </source>
</reference>
<dbReference type="Pfam" id="PF11294">
    <property type="entry name" value="DUF3095"/>
    <property type="match status" value="1"/>
</dbReference>